<dbReference type="OrthoDB" id="9794954at2"/>
<evidence type="ECO:0000256" key="5">
    <source>
        <dbReference type="ARBA" id="ARBA00022975"/>
    </source>
</evidence>
<dbReference type="UniPathway" id="UPA00070"/>
<dbReference type="InterPro" id="IPR050074">
    <property type="entry name" value="DHO_dehydrogenase"/>
</dbReference>
<evidence type="ECO:0000313" key="9">
    <source>
        <dbReference type="Proteomes" id="UP000315471"/>
    </source>
</evidence>
<proteinExistence type="predicted"/>
<dbReference type="CDD" id="cd04739">
    <property type="entry name" value="DHOD_like"/>
    <property type="match status" value="1"/>
</dbReference>
<keyword evidence="6 8" id="KW-0560">Oxidoreductase</keyword>
<evidence type="ECO:0000256" key="6">
    <source>
        <dbReference type="ARBA" id="ARBA00023002"/>
    </source>
</evidence>
<feature type="domain" description="Dihydroorotate dehydrogenase catalytic" evidence="7">
    <location>
        <begin position="85"/>
        <end position="291"/>
    </location>
</feature>
<dbReference type="EC" id="1.3.1.14" evidence="8"/>
<dbReference type="GO" id="GO:0004589">
    <property type="term" value="F:dihydroorotate dehydrogenase (NAD+) activity"/>
    <property type="evidence" value="ECO:0007669"/>
    <property type="project" value="UniProtKB-EC"/>
</dbReference>
<comment type="caution">
    <text evidence="8">The sequence shown here is derived from an EMBL/GenBank/DDBJ whole genome shotgun (WGS) entry which is preliminary data.</text>
</comment>
<evidence type="ECO:0000256" key="2">
    <source>
        <dbReference type="ARBA" id="ARBA00004725"/>
    </source>
</evidence>
<keyword evidence="3" id="KW-0285">Flavoprotein</keyword>
<protein>
    <submittedName>
        <fullName evidence="8">Dihydroorotate dehydrogenase B (NAD(+)), catalytic subunit</fullName>
        <ecNumber evidence="8">1.3.1.14</ecNumber>
    </submittedName>
</protein>
<dbReference type="InterPro" id="IPR012135">
    <property type="entry name" value="Dihydroorotate_DH_1_2"/>
</dbReference>
<dbReference type="InterPro" id="IPR013785">
    <property type="entry name" value="Aldolase_TIM"/>
</dbReference>
<evidence type="ECO:0000313" key="8">
    <source>
        <dbReference type="EMBL" id="TWU37843.1"/>
    </source>
</evidence>
<dbReference type="AlphaFoldDB" id="A0A5C6DKF3"/>
<dbReference type="PANTHER" id="PTHR48109:SF3">
    <property type="entry name" value="SLL0744 PROTEIN"/>
    <property type="match status" value="1"/>
</dbReference>
<dbReference type="GO" id="GO:0005737">
    <property type="term" value="C:cytoplasm"/>
    <property type="evidence" value="ECO:0007669"/>
    <property type="project" value="InterPro"/>
</dbReference>
<evidence type="ECO:0000259" key="7">
    <source>
        <dbReference type="Pfam" id="PF01180"/>
    </source>
</evidence>
<keyword evidence="9" id="KW-1185">Reference proteome</keyword>
<dbReference type="PIRSF" id="PIRSF000164">
    <property type="entry name" value="DHO_oxidase"/>
    <property type="match status" value="1"/>
</dbReference>
<gene>
    <name evidence="8" type="primary">pyrD_3</name>
    <name evidence="8" type="ORF">Q31b_46320</name>
</gene>
<dbReference type="EMBL" id="SJPY01000007">
    <property type="protein sequence ID" value="TWU37843.1"/>
    <property type="molecule type" value="Genomic_DNA"/>
</dbReference>
<dbReference type="Proteomes" id="UP000315471">
    <property type="component" value="Unassembled WGS sequence"/>
</dbReference>
<dbReference type="Pfam" id="PF01180">
    <property type="entry name" value="DHO_dh"/>
    <property type="match status" value="1"/>
</dbReference>
<dbReference type="GO" id="GO:0044205">
    <property type="term" value="P:'de novo' UMP biosynthetic process"/>
    <property type="evidence" value="ECO:0007669"/>
    <property type="project" value="UniProtKB-UniPathway"/>
</dbReference>
<dbReference type="NCBIfam" id="NF005741">
    <property type="entry name" value="PRK07565.1"/>
    <property type="match status" value="1"/>
</dbReference>
<keyword evidence="5" id="KW-0665">Pyrimidine biosynthesis</keyword>
<accession>A0A5C6DKF3</accession>
<evidence type="ECO:0000256" key="3">
    <source>
        <dbReference type="ARBA" id="ARBA00022630"/>
    </source>
</evidence>
<dbReference type="PANTHER" id="PTHR48109">
    <property type="entry name" value="DIHYDROOROTATE DEHYDROGENASE (QUINONE), MITOCHONDRIAL-RELATED"/>
    <property type="match status" value="1"/>
</dbReference>
<dbReference type="SUPFAM" id="SSF51395">
    <property type="entry name" value="FMN-linked oxidoreductases"/>
    <property type="match status" value="1"/>
</dbReference>
<organism evidence="8 9">
    <name type="scientific">Novipirellula aureliae</name>
    <dbReference type="NCBI Taxonomy" id="2527966"/>
    <lineage>
        <taxon>Bacteria</taxon>
        <taxon>Pseudomonadati</taxon>
        <taxon>Planctomycetota</taxon>
        <taxon>Planctomycetia</taxon>
        <taxon>Pirellulales</taxon>
        <taxon>Pirellulaceae</taxon>
        <taxon>Novipirellula</taxon>
    </lineage>
</organism>
<reference evidence="8 9" key="1">
    <citation type="submission" date="2019-02" db="EMBL/GenBank/DDBJ databases">
        <title>Deep-cultivation of Planctomycetes and their phenomic and genomic characterization uncovers novel biology.</title>
        <authorList>
            <person name="Wiegand S."/>
            <person name="Jogler M."/>
            <person name="Boedeker C."/>
            <person name="Pinto D."/>
            <person name="Vollmers J."/>
            <person name="Rivas-Marin E."/>
            <person name="Kohn T."/>
            <person name="Peeters S.H."/>
            <person name="Heuer A."/>
            <person name="Rast P."/>
            <person name="Oberbeckmann S."/>
            <person name="Bunk B."/>
            <person name="Jeske O."/>
            <person name="Meyerdierks A."/>
            <person name="Storesund J.E."/>
            <person name="Kallscheuer N."/>
            <person name="Luecker S."/>
            <person name="Lage O.M."/>
            <person name="Pohl T."/>
            <person name="Merkel B.J."/>
            <person name="Hornburger P."/>
            <person name="Mueller R.-W."/>
            <person name="Bruemmer F."/>
            <person name="Labrenz M."/>
            <person name="Spormann A.M."/>
            <person name="Op Den Camp H."/>
            <person name="Overmann J."/>
            <person name="Amann R."/>
            <person name="Jetten M.S.M."/>
            <person name="Mascher T."/>
            <person name="Medema M.H."/>
            <person name="Devos D.P."/>
            <person name="Kaster A.-K."/>
            <person name="Ovreas L."/>
            <person name="Rohde M."/>
            <person name="Galperin M.Y."/>
            <person name="Jogler C."/>
        </authorList>
    </citation>
    <scope>NUCLEOTIDE SEQUENCE [LARGE SCALE GENOMIC DNA]</scope>
    <source>
        <strain evidence="8 9">Q31b</strain>
    </source>
</reference>
<comment type="pathway">
    <text evidence="2">Pyrimidine metabolism; UMP biosynthesis via de novo pathway.</text>
</comment>
<comment type="cofactor">
    <cofactor evidence="1">
        <name>FMN</name>
        <dbReference type="ChEBI" id="CHEBI:58210"/>
    </cofactor>
</comment>
<dbReference type="Gene3D" id="3.20.20.70">
    <property type="entry name" value="Aldolase class I"/>
    <property type="match status" value="1"/>
</dbReference>
<dbReference type="GO" id="GO:0006207">
    <property type="term" value="P:'de novo' pyrimidine nucleobase biosynthetic process"/>
    <property type="evidence" value="ECO:0007669"/>
    <property type="project" value="TreeGrafter"/>
</dbReference>
<keyword evidence="4" id="KW-0288">FMN</keyword>
<sequence length="334" mass="36631">MGIDLSTTYLGLKLDSPLIASASPLTGDIESLQKLEQAGASAAVLPSLFEEQIEHERAEMERLEEFQADSIAESLSFFPQIDHYNISIDRYLKLIAEANLNLKMPVIASLNGATPGGWVRYAKSMEQAGAAALELNIYFIPMESDANADEVENQYCDLIDAVSESVHIPVGVKVGPYFTSLPNVVHRFVQAGADGLVLFNRYLAPDIDLESLTFEPALQLSSPEELRVALRWIAILRDQVDASFCATGGVHRVADVVKSLLVGSDAVMVASSLLQCGRSHLTELRTGLESWLKEHEYESVEQIKGSMSMKNCSNPEGLNRANYMKALTSYTRSL</sequence>
<evidence type="ECO:0000256" key="1">
    <source>
        <dbReference type="ARBA" id="ARBA00001917"/>
    </source>
</evidence>
<name>A0A5C6DKF3_9BACT</name>
<dbReference type="InterPro" id="IPR005720">
    <property type="entry name" value="Dihydroorotate_DH_cat"/>
</dbReference>
<dbReference type="RefSeq" id="WP_146601772.1">
    <property type="nucleotide sequence ID" value="NZ_SJPY01000007.1"/>
</dbReference>
<evidence type="ECO:0000256" key="4">
    <source>
        <dbReference type="ARBA" id="ARBA00022643"/>
    </source>
</evidence>